<dbReference type="Pfam" id="PF00084">
    <property type="entry name" value="Sushi"/>
    <property type="match status" value="10"/>
</dbReference>
<feature type="region of interest" description="Disordered" evidence="6">
    <location>
        <begin position="784"/>
        <end position="828"/>
    </location>
</feature>
<dbReference type="InterPro" id="IPR008197">
    <property type="entry name" value="WAP_dom"/>
</dbReference>
<feature type="domain" description="Sushi" evidence="7">
    <location>
        <begin position="185"/>
        <end position="249"/>
    </location>
</feature>
<evidence type="ECO:0000259" key="8">
    <source>
        <dbReference type="PROSITE" id="PS51390"/>
    </source>
</evidence>
<accession>A0AAW0UIN8</accession>
<dbReference type="PROSITE" id="PS51390">
    <property type="entry name" value="WAP"/>
    <property type="match status" value="1"/>
</dbReference>
<dbReference type="InterPro" id="IPR050350">
    <property type="entry name" value="Compl-Cell_Adhes-Reg"/>
</dbReference>
<feature type="domain" description="Sushi" evidence="7">
    <location>
        <begin position="893"/>
        <end position="958"/>
    </location>
</feature>
<gene>
    <name evidence="9" type="ORF">O3P69_004295</name>
</gene>
<evidence type="ECO:0000256" key="2">
    <source>
        <dbReference type="ARBA" id="ARBA00022737"/>
    </source>
</evidence>
<feature type="domain" description="Sushi" evidence="7">
    <location>
        <begin position="827"/>
        <end position="892"/>
    </location>
</feature>
<dbReference type="InterPro" id="IPR035976">
    <property type="entry name" value="Sushi/SCR/CCP_sf"/>
</dbReference>
<evidence type="ECO:0000313" key="10">
    <source>
        <dbReference type="Proteomes" id="UP001487740"/>
    </source>
</evidence>
<feature type="domain" description="Sushi" evidence="7">
    <location>
        <begin position="555"/>
        <end position="612"/>
    </location>
</feature>
<feature type="domain" description="Sushi" evidence="7">
    <location>
        <begin position="613"/>
        <end position="684"/>
    </location>
</feature>
<evidence type="ECO:0000256" key="6">
    <source>
        <dbReference type="SAM" id="MobiDB-lite"/>
    </source>
</evidence>
<feature type="domain" description="Sushi" evidence="7">
    <location>
        <begin position="375"/>
        <end position="432"/>
    </location>
</feature>
<keyword evidence="10" id="KW-1185">Reference proteome</keyword>
<evidence type="ECO:0000313" key="9">
    <source>
        <dbReference type="EMBL" id="KAK8399128.1"/>
    </source>
</evidence>
<dbReference type="CDD" id="cd00033">
    <property type="entry name" value="CCP"/>
    <property type="match status" value="7"/>
</dbReference>
<evidence type="ECO:0000256" key="5">
    <source>
        <dbReference type="PROSITE-ProRule" id="PRU00302"/>
    </source>
</evidence>
<feature type="disulfide bond" evidence="5">
    <location>
        <begin position="403"/>
        <end position="430"/>
    </location>
</feature>
<feature type="disulfide bond" evidence="5">
    <location>
        <begin position="961"/>
        <end position="1004"/>
    </location>
</feature>
<comment type="caution">
    <text evidence="9">The sequence shown here is derived from an EMBL/GenBank/DDBJ whole genome shotgun (WGS) entry which is preliminary data.</text>
</comment>
<feature type="domain" description="Sushi" evidence="7">
    <location>
        <begin position="433"/>
        <end position="494"/>
    </location>
</feature>
<feature type="domain" description="Sushi" evidence="7">
    <location>
        <begin position="251"/>
        <end position="315"/>
    </location>
</feature>
<dbReference type="PANTHER" id="PTHR19325">
    <property type="entry name" value="COMPLEMENT COMPONENT-RELATED SUSHI DOMAIN-CONTAINING"/>
    <property type="match status" value="1"/>
</dbReference>
<dbReference type="PANTHER" id="PTHR19325:SF555">
    <property type="entry name" value="HIG-ANCHORING SCAFFOLD PROTEIN, ISOFORM G"/>
    <property type="match status" value="1"/>
</dbReference>
<keyword evidence="1 5" id="KW-0768">Sushi</keyword>
<proteinExistence type="predicted"/>
<comment type="caution">
    <text evidence="5">Lacks conserved residue(s) required for the propagation of feature annotation.</text>
</comment>
<keyword evidence="4" id="KW-0325">Glycoprotein</keyword>
<dbReference type="SUPFAM" id="SSF57535">
    <property type="entry name" value="Complement control module/SCR domain"/>
    <property type="match status" value="11"/>
</dbReference>
<keyword evidence="2" id="KW-0677">Repeat</keyword>
<dbReference type="GO" id="GO:0005576">
    <property type="term" value="C:extracellular region"/>
    <property type="evidence" value="ECO:0007669"/>
    <property type="project" value="InterPro"/>
</dbReference>
<dbReference type="Gene3D" id="2.10.70.10">
    <property type="entry name" value="Complement Module, domain 1"/>
    <property type="match status" value="11"/>
</dbReference>
<dbReference type="InterPro" id="IPR000436">
    <property type="entry name" value="Sushi_SCR_CCP_dom"/>
</dbReference>
<evidence type="ECO:0000256" key="1">
    <source>
        <dbReference type="ARBA" id="ARBA00022659"/>
    </source>
</evidence>
<feature type="domain" description="Sushi" evidence="7">
    <location>
        <begin position="1065"/>
        <end position="1133"/>
    </location>
</feature>
<keyword evidence="3 5" id="KW-1015">Disulfide bond</keyword>
<reference evidence="9 10" key="1">
    <citation type="submission" date="2023-03" db="EMBL/GenBank/DDBJ databases">
        <title>High-quality genome of Scylla paramamosain provides insights in environmental adaptation.</title>
        <authorList>
            <person name="Zhang L."/>
        </authorList>
    </citation>
    <scope>NUCLEOTIDE SEQUENCE [LARGE SCALE GENOMIC DNA]</scope>
    <source>
        <strain evidence="9">LZ_2023a</strain>
        <tissue evidence="9">Muscle</tissue>
    </source>
</reference>
<evidence type="ECO:0000256" key="4">
    <source>
        <dbReference type="ARBA" id="ARBA00023180"/>
    </source>
</evidence>
<feature type="compositionally biased region" description="Basic and acidic residues" evidence="6">
    <location>
        <begin position="801"/>
        <end position="811"/>
    </location>
</feature>
<dbReference type="SMART" id="SM00032">
    <property type="entry name" value="CCP"/>
    <property type="match status" value="13"/>
</dbReference>
<name>A0AAW0UIN8_SCYPA</name>
<dbReference type="EMBL" id="JARAKH010000012">
    <property type="protein sequence ID" value="KAK8399128.1"/>
    <property type="molecule type" value="Genomic_DNA"/>
</dbReference>
<feature type="domain" description="Sushi" evidence="7">
    <location>
        <begin position="959"/>
        <end position="1018"/>
    </location>
</feature>
<evidence type="ECO:0000256" key="3">
    <source>
        <dbReference type="ARBA" id="ARBA00023157"/>
    </source>
</evidence>
<dbReference type="PROSITE" id="PS50923">
    <property type="entry name" value="SUSHI"/>
    <property type="match status" value="11"/>
</dbReference>
<feature type="domain" description="WAP" evidence="8">
    <location>
        <begin position="138"/>
        <end position="191"/>
    </location>
</feature>
<feature type="domain" description="Sushi" evidence="7">
    <location>
        <begin position="316"/>
        <end position="374"/>
    </location>
</feature>
<protein>
    <submittedName>
        <fullName evidence="9">Uncharacterized protein</fullName>
    </submittedName>
</protein>
<dbReference type="GO" id="GO:0030414">
    <property type="term" value="F:peptidase inhibitor activity"/>
    <property type="evidence" value="ECO:0007669"/>
    <property type="project" value="InterPro"/>
</dbReference>
<dbReference type="Proteomes" id="UP001487740">
    <property type="component" value="Unassembled WGS sequence"/>
</dbReference>
<evidence type="ECO:0000259" key="7">
    <source>
        <dbReference type="PROSITE" id="PS50923"/>
    </source>
</evidence>
<feature type="disulfide bond" evidence="5">
    <location>
        <begin position="863"/>
        <end position="890"/>
    </location>
</feature>
<sequence length="1263" mass="142557">MNMDQFATNAVIIPLSDQRGGVTFMALGILFWFDTNESRLPRVITQVRGVHNQGCGRHVEVRTYWHGGLARKGRLEGSVKQCLCWEDALGRQHTHVNRPHLEPRRFHPRSSFSLASSRSYASAIDDEILEGRKVYKNPRNAPSVTCPRDESAIQRAGRECLRRCNGDGDCLSRRKICMCDGICGLSCVNPEKECGDLENPLFGFVEFTGRRVGSLATYKCQQGYHLLGEERRVCQGNGEWSAIAPECRENLYCTNPPVIPNARHDGVESRTRFEVNHTLKYACEEGFSTVGFDVAKCFLYNNTMQWFGPEIVCQPKECGDPGEILNGFKEGTCYHYDCRVTYHCRPGFEMEGRNVYRCHQDGTWSPRELPNCKPIKCEVPVNPPHGKASFSSFFYNAVVTYTCDYGYMIVGPETRRCGPNRQWSGSTPKCKEIDCGPPGVLHNGRLEGTFSSYNYGTEIRFYCNENMKYEGYHDRRTVCQKNGTWSNPLPKCLAPCVVPTIENGRLTNESQAGTMVPHGSIIRVVCNKTYEPSVTSVPSACYNGTWTHYPHCEPARCKKLPRRPRNGMVIAPRTAHGMFARFRCKDGYQLMGPATTKCHFGNWTGRIPWCKIVYCSFPGYLPDGRVLLVGNMGMYIYRPYVKKVRNDRRIRYECNKGHFLSSGPPGATCIGGKWRPSTLPRCSPKLHPRVRWTRSVNASDFHERFNMSSESEMEQETEEEVQVLGTALKMTEDEEEASSHLSELYFRAKEYSESKRHFETWAKFIQEEHDGVEVSKILIREEEVGGGRKAARQSSRISRSPKRENEGDEKRKGKNKNKKRRKGKRAPHCEELGDEPYLRFEVLRAGRDKNYTFSAGARVKVTCLYGHGLNLGNKTAKCSRGRWRPMKPECLSLPCSVPQTTHGRYTFNGVQVPERATIGHAEVVEFSCSHGYNVLGNPTLRCWYGEWTVTGTRPECQPEPCLLPEMPHVNYTALLSPGSQVAHGEQVNYTCEEGWLVGIPRVTCHLGQLRPVSPTCVTPAEATHPQDALLDPLVRTATLMLSYGAGDLTPGGDITNIDLEAGPHPPCSPPARVQGTLIYKNGQPLHQTEQRFPHGTEVTFNCIANTIGEKTTWRIHCEDGSWIGQRSPSPCAVVEGEEEATIFFEEEELEDDLVLGNISCTWRNIQPYLVTFLEDRELREEEVELPPGTELVSRCADIGKFAFSGSSHRRCINGQWSGVEPECLGLNREYDYALDKPPTILFRHKNGPIAQTNDGRLLVYPRH</sequence>
<feature type="compositionally biased region" description="Basic residues" evidence="6">
    <location>
        <begin position="812"/>
        <end position="826"/>
    </location>
</feature>
<dbReference type="AlphaFoldDB" id="A0AAW0UIN8"/>
<organism evidence="9 10">
    <name type="scientific">Scylla paramamosain</name>
    <name type="common">Mud crab</name>
    <dbReference type="NCBI Taxonomy" id="85552"/>
    <lineage>
        <taxon>Eukaryota</taxon>
        <taxon>Metazoa</taxon>
        <taxon>Ecdysozoa</taxon>
        <taxon>Arthropoda</taxon>
        <taxon>Crustacea</taxon>
        <taxon>Multicrustacea</taxon>
        <taxon>Malacostraca</taxon>
        <taxon>Eumalacostraca</taxon>
        <taxon>Eucarida</taxon>
        <taxon>Decapoda</taxon>
        <taxon>Pleocyemata</taxon>
        <taxon>Brachyura</taxon>
        <taxon>Eubrachyura</taxon>
        <taxon>Portunoidea</taxon>
        <taxon>Portunidae</taxon>
        <taxon>Portuninae</taxon>
        <taxon>Scylla</taxon>
    </lineage>
</organism>
<feature type="disulfide bond" evidence="5">
    <location>
        <begin position="220"/>
        <end position="247"/>
    </location>
</feature>